<dbReference type="AlphaFoldDB" id="A0A364XXL2"/>
<dbReference type="PANTHER" id="PTHR34387">
    <property type="entry name" value="SLR1258 PROTEIN"/>
    <property type="match status" value="1"/>
</dbReference>
<evidence type="ECO:0008006" key="4">
    <source>
        <dbReference type="Google" id="ProtNLM"/>
    </source>
</evidence>
<gene>
    <name evidence="2" type="ORF">DQQ10_20565</name>
</gene>
<dbReference type="InterPro" id="IPR007497">
    <property type="entry name" value="SIMPL/DUF541"/>
</dbReference>
<keyword evidence="1" id="KW-0732">Signal</keyword>
<feature type="signal peptide" evidence="1">
    <location>
        <begin position="1"/>
        <end position="20"/>
    </location>
</feature>
<dbReference type="EMBL" id="QMFY01000013">
    <property type="protein sequence ID" value="RAV98993.1"/>
    <property type="molecule type" value="Genomic_DNA"/>
</dbReference>
<proteinExistence type="predicted"/>
<accession>A0A364XXL2</accession>
<organism evidence="2 3">
    <name type="scientific">Pseudochryseolinea flava</name>
    <dbReference type="NCBI Taxonomy" id="2059302"/>
    <lineage>
        <taxon>Bacteria</taxon>
        <taxon>Pseudomonadati</taxon>
        <taxon>Bacteroidota</taxon>
        <taxon>Cytophagia</taxon>
        <taxon>Cytophagales</taxon>
        <taxon>Fulvivirgaceae</taxon>
        <taxon>Pseudochryseolinea</taxon>
    </lineage>
</organism>
<comment type="caution">
    <text evidence="2">The sequence shown here is derived from an EMBL/GenBank/DDBJ whole genome shotgun (WGS) entry which is preliminary data.</text>
</comment>
<name>A0A364XXL2_9BACT</name>
<dbReference type="OrthoDB" id="1242975at2"/>
<feature type="chain" id="PRO_5017032602" description="SIMPL domain-containing protein" evidence="1">
    <location>
        <begin position="21"/>
        <end position="234"/>
    </location>
</feature>
<dbReference type="GO" id="GO:0006974">
    <property type="term" value="P:DNA damage response"/>
    <property type="evidence" value="ECO:0007669"/>
    <property type="project" value="TreeGrafter"/>
</dbReference>
<evidence type="ECO:0000256" key="1">
    <source>
        <dbReference type="SAM" id="SignalP"/>
    </source>
</evidence>
<dbReference type="Pfam" id="PF04402">
    <property type="entry name" value="SIMPL"/>
    <property type="match status" value="1"/>
</dbReference>
<keyword evidence="3" id="KW-1185">Reference proteome</keyword>
<dbReference type="PANTHER" id="PTHR34387:SF1">
    <property type="entry name" value="PERIPLASMIC IMMUNOGENIC PROTEIN"/>
    <property type="match status" value="1"/>
</dbReference>
<dbReference type="InterPro" id="IPR052022">
    <property type="entry name" value="26kDa_periplasmic_antigen"/>
</dbReference>
<dbReference type="Proteomes" id="UP000251889">
    <property type="component" value="Unassembled WGS sequence"/>
</dbReference>
<protein>
    <recommendedName>
        <fullName evidence="4">SIMPL domain-containing protein</fullName>
    </recommendedName>
</protein>
<dbReference type="Gene3D" id="3.30.110.170">
    <property type="entry name" value="Protein of unknown function (DUF541), domain 1"/>
    <property type="match status" value="1"/>
</dbReference>
<evidence type="ECO:0000313" key="3">
    <source>
        <dbReference type="Proteomes" id="UP000251889"/>
    </source>
</evidence>
<reference evidence="2 3" key="1">
    <citation type="submission" date="2018-06" db="EMBL/GenBank/DDBJ databases">
        <title>Chryseolinea flavus sp. nov., a member of the phylum Bacteroidetes isolated from soil.</title>
        <authorList>
            <person name="Li Y."/>
            <person name="Wang J."/>
        </authorList>
    </citation>
    <scope>NUCLEOTIDE SEQUENCE [LARGE SCALE GENOMIC DNA]</scope>
    <source>
        <strain evidence="2 3">SDU1-6</strain>
    </source>
</reference>
<evidence type="ECO:0000313" key="2">
    <source>
        <dbReference type="EMBL" id="RAV98993.1"/>
    </source>
</evidence>
<sequence length="234" mass="26396">MYMRFKLMMVLMFVATAVFAQEGFKGEHFIEVTGTAEQEIDPNEITVLIRLREFEENRQKTSLEKLDQDFLAALKNAGIDKKRLELADAGSNIGKFGRKDKEAFRVKSYNLKLSSGAELEKFLEKLEPVKVDLVNIVKVTHTEIEKLKLDLKVKALQAAKAKATTLLTAIGGEIGKTLMVREWEEPVQPMYTANVMYKAESYDGDAGGVVDQQSETPFKKIKLRSQIAAQFEVK</sequence>